<evidence type="ECO:0000313" key="2">
    <source>
        <dbReference type="EMBL" id="WIX77588.1"/>
    </source>
</evidence>
<name>A0A9Y2MU84_9PSEU</name>
<gene>
    <name evidence="2" type="ORF">QRX50_40305</name>
</gene>
<accession>A0A9Y2MU84</accession>
<dbReference type="RefSeq" id="WP_285968328.1">
    <property type="nucleotide sequence ID" value="NZ_CP127294.1"/>
</dbReference>
<keyword evidence="3" id="KW-1185">Reference proteome</keyword>
<proteinExistence type="predicted"/>
<dbReference type="EMBL" id="CP127294">
    <property type="protein sequence ID" value="WIX77588.1"/>
    <property type="molecule type" value="Genomic_DNA"/>
</dbReference>
<dbReference type="AlphaFoldDB" id="A0A9Y2MU84"/>
<feature type="compositionally biased region" description="Low complexity" evidence="1">
    <location>
        <begin position="18"/>
        <end position="45"/>
    </location>
</feature>
<reference evidence="2 3" key="1">
    <citation type="submission" date="2023-06" db="EMBL/GenBank/DDBJ databases">
        <authorList>
            <person name="Oyuntsetseg B."/>
            <person name="Kim S.B."/>
        </authorList>
    </citation>
    <scope>NUCLEOTIDE SEQUENCE [LARGE SCALE GENOMIC DNA]</scope>
    <source>
        <strain evidence="2 3">2-15</strain>
    </source>
</reference>
<evidence type="ECO:0000313" key="3">
    <source>
        <dbReference type="Proteomes" id="UP001236014"/>
    </source>
</evidence>
<dbReference type="Proteomes" id="UP001236014">
    <property type="component" value="Chromosome"/>
</dbReference>
<sequence length="153" mass="16029">MTTSLTPEITEKAPGRLAGRPEFPRAAPAPAAPAPDAGAPGATAPDLTGVHTTTPDPDSDTREAGSQLHRLAAMASLQDWIRRSSPVLMHEAVLAGQSPAEIAAAARLSVAQAHLTWNTWATRRLTAGTSGEALPLRQYLRVHTAFARALNDA</sequence>
<feature type="region of interest" description="Disordered" evidence="1">
    <location>
        <begin position="1"/>
        <end position="66"/>
    </location>
</feature>
<dbReference type="KEGG" id="acab:QRX50_40305"/>
<organism evidence="2 3">
    <name type="scientific">Amycolatopsis carbonis</name>
    <dbReference type="NCBI Taxonomy" id="715471"/>
    <lineage>
        <taxon>Bacteria</taxon>
        <taxon>Bacillati</taxon>
        <taxon>Actinomycetota</taxon>
        <taxon>Actinomycetes</taxon>
        <taxon>Pseudonocardiales</taxon>
        <taxon>Pseudonocardiaceae</taxon>
        <taxon>Amycolatopsis</taxon>
    </lineage>
</organism>
<evidence type="ECO:0000256" key="1">
    <source>
        <dbReference type="SAM" id="MobiDB-lite"/>
    </source>
</evidence>
<protein>
    <submittedName>
        <fullName evidence="2">Uncharacterized protein</fullName>
    </submittedName>
</protein>